<feature type="transmembrane region" description="Helical" evidence="7">
    <location>
        <begin position="180"/>
        <end position="200"/>
    </location>
</feature>
<dbReference type="GO" id="GO:0006820">
    <property type="term" value="P:monoatomic anion transport"/>
    <property type="evidence" value="ECO:0007669"/>
    <property type="project" value="TreeGrafter"/>
</dbReference>
<feature type="transmembrane region" description="Helical" evidence="7">
    <location>
        <begin position="206"/>
        <end position="230"/>
    </location>
</feature>
<organism evidence="9">
    <name type="scientific">Clastoptera arizonana</name>
    <name type="common">Arizona spittle bug</name>
    <dbReference type="NCBI Taxonomy" id="38151"/>
    <lineage>
        <taxon>Eukaryota</taxon>
        <taxon>Metazoa</taxon>
        <taxon>Ecdysozoa</taxon>
        <taxon>Arthropoda</taxon>
        <taxon>Hexapoda</taxon>
        <taxon>Insecta</taxon>
        <taxon>Pterygota</taxon>
        <taxon>Neoptera</taxon>
        <taxon>Paraneoptera</taxon>
        <taxon>Hemiptera</taxon>
        <taxon>Auchenorrhyncha</taxon>
        <taxon>Cercopoidea</taxon>
        <taxon>Clastopteridae</taxon>
        <taxon>Clastoptera</taxon>
    </lineage>
</organism>
<feature type="domain" description="Major facilitator superfamily (MFS) profile" evidence="8">
    <location>
        <begin position="92"/>
        <end position="527"/>
    </location>
</feature>
<dbReference type="GO" id="GO:0016020">
    <property type="term" value="C:membrane"/>
    <property type="evidence" value="ECO:0007669"/>
    <property type="project" value="UniProtKB-SubCell"/>
</dbReference>
<feature type="transmembrane region" description="Helical" evidence="7">
    <location>
        <begin position="154"/>
        <end position="173"/>
    </location>
</feature>
<dbReference type="SUPFAM" id="SSF103473">
    <property type="entry name" value="MFS general substrate transporter"/>
    <property type="match status" value="1"/>
</dbReference>
<dbReference type="Pfam" id="PF07690">
    <property type="entry name" value="MFS_1"/>
    <property type="match status" value="1"/>
</dbReference>
<sequence length="550" mass="60478">VLSILCSVISVTVMSDNRGRFVPVRIPGDGEDSDMDISIEMINEVQNIEMVEIPLNGLNDGEEKGAKEDDGEAPKSKRSHVPWRLFIGIFCFTGMAILYIFKTTMSVNMVAMVNHTALPKYVSPYEDDDCGNGPIKETSPSDGPFSWNSMIQSLIQMSLFYGYVTSMIPASILSKRYGCVNILGGGILISSLLSFLIPYAAYRGPIYLIIVRFLQGLAEGPFVPCTYAMLPKWIPPNERSRMTAFVFSGAQIGTIIAMPLSGYLSQFHWELVFYILGVIGIIWSVLFFLFVSEDPESCQRTSEEEKDYIRSSVGGTPEENTANTPWMFILTSTACWATLIAHLGQNYGYETLMIELPTFMKQILHFNLKQNGVLSALPYLAMWLFSMVASWIADYMICSGRFSRTVTRKMFNSIGQFGPAIALVIAAHTGCSPALTVAVLTIGVGLNGAIYSGFKANHMDISPTHAGILMSLTNCFANVIGIMAPFIAGNIIDGKPTQEAWGKVFFIAAGVYAFCATVFVILGSGNRQSWDPEVVAENPDEIPIEEETEL</sequence>
<reference evidence="9" key="1">
    <citation type="submission" date="2015-12" db="EMBL/GenBank/DDBJ databases">
        <title>De novo transcriptome assembly of four potential Pierce s Disease insect vectors from Arizona vineyards.</title>
        <authorList>
            <person name="Tassone E.E."/>
        </authorList>
    </citation>
    <scope>NUCLEOTIDE SEQUENCE</scope>
</reference>
<dbReference type="PANTHER" id="PTHR11662:SF247">
    <property type="entry name" value="MAJOR FACILITATOR SUPERFAMILY (MFS) PROFILE DOMAIN-CONTAINING PROTEIN-RELATED"/>
    <property type="match status" value="1"/>
</dbReference>
<dbReference type="InterPro" id="IPR020846">
    <property type="entry name" value="MFS_dom"/>
</dbReference>
<feature type="transmembrane region" description="Helical" evidence="7">
    <location>
        <begin position="83"/>
        <end position="101"/>
    </location>
</feature>
<dbReference type="PANTHER" id="PTHR11662">
    <property type="entry name" value="SOLUTE CARRIER FAMILY 17"/>
    <property type="match status" value="1"/>
</dbReference>
<dbReference type="InterPro" id="IPR011701">
    <property type="entry name" value="MFS"/>
</dbReference>
<feature type="transmembrane region" description="Helical" evidence="7">
    <location>
        <begin position="376"/>
        <end position="398"/>
    </location>
</feature>
<evidence type="ECO:0000256" key="4">
    <source>
        <dbReference type="ARBA" id="ARBA00022847"/>
    </source>
</evidence>
<feature type="transmembrane region" description="Helical" evidence="7">
    <location>
        <begin position="466"/>
        <end position="488"/>
    </location>
</feature>
<comment type="subcellular location">
    <subcellularLocation>
        <location evidence="1">Membrane</location>
        <topology evidence="1">Multi-pass membrane protein</topology>
    </subcellularLocation>
</comment>
<dbReference type="CDD" id="cd17318">
    <property type="entry name" value="MFS_SLC17"/>
    <property type="match status" value="1"/>
</dbReference>
<feature type="transmembrane region" description="Helical" evidence="7">
    <location>
        <begin position="500"/>
        <end position="522"/>
    </location>
</feature>
<dbReference type="FunFam" id="1.20.1250.20:FF:000423">
    <property type="entry name" value="Putative inorganic phosphate cotransporter-like Protein"/>
    <property type="match status" value="1"/>
</dbReference>
<evidence type="ECO:0000256" key="7">
    <source>
        <dbReference type="SAM" id="Phobius"/>
    </source>
</evidence>
<dbReference type="PROSITE" id="PS50850">
    <property type="entry name" value="MFS"/>
    <property type="match status" value="1"/>
</dbReference>
<evidence type="ECO:0000256" key="3">
    <source>
        <dbReference type="ARBA" id="ARBA00022692"/>
    </source>
</evidence>
<evidence type="ECO:0000256" key="1">
    <source>
        <dbReference type="ARBA" id="ARBA00004141"/>
    </source>
</evidence>
<evidence type="ECO:0000313" key="9">
    <source>
        <dbReference type="EMBL" id="JAS33032.1"/>
    </source>
</evidence>
<feature type="transmembrane region" description="Helical" evidence="7">
    <location>
        <begin position="271"/>
        <end position="291"/>
    </location>
</feature>
<evidence type="ECO:0000259" key="8">
    <source>
        <dbReference type="PROSITE" id="PS50850"/>
    </source>
</evidence>
<evidence type="ECO:0000256" key="2">
    <source>
        <dbReference type="ARBA" id="ARBA00022448"/>
    </source>
</evidence>
<dbReference type="EMBL" id="GEDC01004266">
    <property type="protein sequence ID" value="JAS33032.1"/>
    <property type="molecule type" value="Transcribed_RNA"/>
</dbReference>
<name>A0A1B6E523_9HEMI</name>
<dbReference type="GO" id="GO:0015293">
    <property type="term" value="F:symporter activity"/>
    <property type="evidence" value="ECO:0007669"/>
    <property type="project" value="UniProtKB-KW"/>
</dbReference>
<dbReference type="FunFam" id="1.20.1250.20:FF:000003">
    <property type="entry name" value="Solute carrier family 17 member 3"/>
    <property type="match status" value="1"/>
</dbReference>
<keyword evidence="6 7" id="KW-0472">Membrane</keyword>
<keyword evidence="4" id="KW-0769">Symport</keyword>
<keyword evidence="3 7" id="KW-0812">Transmembrane</keyword>
<feature type="transmembrane region" description="Helical" evidence="7">
    <location>
        <begin position="434"/>
        <end position="454"/>
    </location>
</feature>
<dbReference type="InterPro" id="IPR036259">
    <property type="entry name" value="MFS_trans_sf"/>
</dbReference>
<gene>
    <name evidence="9" type="ORF">g.8780</name>
</gene>
<keyword evidence="2" id="KW-0813">Transport</keyword>
<evidence type="ECO:0000256" key="6">
    <source>
        <dbReference type="ARBA" id="ARBA00023136"/>
    </source>
</evidence>
<dbReference type="InterPro" id="IPR050382">
    <property type="entry name" value="MFS_Na/Anion_cotransporter"/>
</dbReference>
<dbReference type="Gene3D" id="1.20.1250.20">
    <property type="entry name" value="MFS general substrate transporter like domains"/>
    <property type="match status" value="2"/>
</dbReference>
<keyword evidence="5 7" id="KW-1133">Transmembrane helix</keyword>
<proteinExistence type="predicted"/>
<accession>A0A1B6E523</accession>
<evidence type="ECO:0000256" key="5">
    <source>
        <dbReference type="ARBA" id="ARBA00022989"/>
    </source>
</evidence>
<protein>
    <recommendedName>
        <fullName evidence="8">Major facilitator superfamily (MFS) profile domain-containing protein</fullName>
    </recommendedName>
</protein>
<dbReference type="AlphaFoldDB" id="A0A1B6E523"/>
<feature type="transmembrane region" description="Helical" evidence="7">
    <location>
        <begin position="242"/>
        <end position="265"/>
    </location>
</feature>
<feature type="non-terminal residue" evidence="9">
    <location>
        <position position="1"/>
    </location>
</feature>